<gene>
    <name evidence="1" type="ORF">BYL167_LOCUS14574</name>
    <name evidence="3" type="ORF">GIL414_LOCUS65542</name>
    <name evidence="2" type="ORF">SMN809_LOCUS61366</name>
</gene>
<reference evidence="2" key="1">
    <citation type="submission" date="2021-02" db="EMBL/GenBank/DDBJ databases">
        <authorList>
            <person name="Nowell W R."/>
        </authorList>
    </citation>
    <scope>NUCLEOTIDE SEQUENCE</scope>
</reference>
<name>A0A8S3F0N7_9BILA</name>
<dbReference type="AlphaFoldDB" id="A0A8S3F0N7"/>
<evidence type="ECO:0000313" key="4">
    <source>
        <dbReference type="Proteomes" id="UP000676336"/>
    </source>
</evidence>
<dbReference type="Proteomes" id="UP000681967">
    <property type="component" value="Unassembled WGS sequence"/>
</dbReference>
<evidence type="ECO:0000313" key="2">
    <source>
        <dbReference type="EMBL" id="CAF5094791.1"/>
    </source>
</evidence>
<comment type="caution">
    <text evidence="2">The sequence shown here is derived from an EMBL/GenBank/DDBJ whole genome shotgun (WGS) entry which is preliminary data.</text>
</comment>
<dbReference type="Proteomes" id="UP000681720">
    <property type="component" value="Unassembled WGS sequence"/>
</dbReference>
<dbReference type="EMBL" id="CAJOBI010245774">
    <property type="protein sequence ID" value="CAF5094791.1"/>
    <property type="molecule type" value="Genomic_DNA"/>
</dbReference>
<dbReference type="EMBL" id="CAJOBJ010296066">
    <property type="protein sequence ID" value="CAF5158011.1"/>
    <property type="molecule type" value="Genomic_DNA"/>
</dbReference>
<evidence type="ECO:0000313" key="3">
    <source>
        <dbReference type="EMBL" id="CAF5158011.1"/>
    </source>
</evidence>
<proteinExistence type="predicted"/>
<sequence length="115" mass="13397">MSDQLFNWCIQALMYDTQLNFSKCSLYHRDKKWALQQAFIFTYNMFLDKNETLNHWAIELDSVIFTFGLQLLSDDGDKDEICLNQCHVPILNSAPAYEPISDEESKLLIPVKADE</sequence>
<accession>A0A8S3F0N7</accession>
<dbReference type="EMBL" id="CAJOBH010005223">
    <property type="protein sequence ID" value="CAF4017338.1"/>
    <property type="molecule type" value="Genomic_DNA"/>
</dbReference>
<dbReference type="Proteomes" id="UP000676336">
    <property type="component" value="Unassembled WGS sequence"/>
</dbReference>
<organism evidence="2 4">
    <name type="scientific">Rotaria magnacalcarata</name>
    <dbReference type="NCBI Taxonomy" id="392030"/>
    <lineage>
        <taxon>Eukaryota</taxon>
        <taxon>Metazoa</taxon>
        <taxon>Spiralia</taxon>
        <taxon>Gnathifera</taxon>
        <taxon>Rotifera</taxon>
        <taxon>Eurotatoria</taxon>
        <taxon>Bdelloidea</taxon>
        <taxon>Philodinida</taxon>
        <taxon>Philodinidae</taxon>
        <taxon>Rotaria</taxon>
    </lineage>
</organism>
<protein>
    <submittedName>
        <fullName evidence="2">Uncharacterized protein</fullName>
    </submittedName>
</protein>
<evidence type="ECO:0000313" key="1">
    <source>
        <dbReference type="EMBL" id="CAF4017338.1"/>
    </source>
</evidence>